<dbReference type="Proteomes" id="UP000245124">
    <property type="component" value="Unassembled WGS sequence"/>
</dbReference>
<protein>
    <submittedName>
        <fullName evidence="1">Uncharacterized protein</fullName>
    </submittedName>
</protein>
<accession>A0A2R5FQK8</accession>
<name>A0A2R5FQK8_NOSCO</name>
<reference evidence="1 2" key="1">
    <citation type="submission" date="2017-06" db="EMBL/GenBank/DDBJ databases">
        <title>Genome sequencing of cyanobaciteial culture collection at National Institute for Environmental Studies (NIES).</title>
        <authorList>
            <person name="Hirose Y."/>
            <person name="Shimura Y."/>
            <person name="Fujisawa T."/>
            <person name="Nakamura Y."/>
            <person name="Kawachi M."/>
        </authorList>
    </citation>
    <scope>NUCLEOTIDE SEQUENCE [LARGE SCALE GENOMIC DNA]</scope>
    <source>
        <strain evidence="1 2">NIES-4072</strain>
    </source>
</reference>
<keyword evidence="2" id="KW-1185">Reference proteome</keyword>
<dbReference type="EMBL" id="BDUD01000001">
    <property type="protein sequence ID" value="GBG20329.1"/>
    <property type="molecule type" value="Genomic_DNA"/>
</dbReference>
<proteinExistence type="predicted"/>
<dbReference type="AlphaFoldDB" id="A0A2R5FQK8"/>
<comment type="caution">
    <text evidence="1">The sequence shown here is derived from an EMBL/GenBank/DDBJ whole genome shotgun (WGS) entry which is preliminary data.</text>
</comment>
<gene>
    <name evidence="1" type="ORF">NIES4072_40060</name>
</gene>
<sequence length="85" mass="8689">MIIAGLTYQELEPALEANIVGGQSAPPAVFQGTSSGVTTVANFNPNGSATLANSNSFSSLTGSFPSFDVNFGTSTTTQSIPTFPR</sequence>
<evidence type="ECO:0000313" key="1">
    <source>
        <dbReference type="EMBL" id="GBG20329.1"/>
    </source>
</evidence>
<organism evidence="1 2">
    <name type="scientific">Nostoc commune NIES-4072</name>
    <dbReference type="NCBI Taxonomy" id="2005467"/>
    <lineage>
        <taxon>Bacteria</taxon>
        <taxon>Bacillati</taxon>
        <taxon>Cyanobacteriota</taxon>
        <taxon>Cyanophyceae</taxon>
        <taxon>Nostocales</taxon>
        <taxon>Nostocaceae</taxon>
        <taxon>Nostoc</taxon>
    </lineage>
</organism>
<evidence type="ECO:0000313" key="2">
    <source>
        <dbReference type="Proteomes" id="UP000245124"/>
    </source>
</evidence>